<protein>
    <submittedName>
        <fullName evidence="1">L-rhamnose mutarotase</fullName>
    </submittedName>
</protein>
<dbReference type="GO" id="GO:0016857">
    <property type="term" value="F:racemase and epimerase activity, acting on carbohydrates and derivatives"/>
    <property type="evidence" value="ECO:0007669"/>
    <property type="project" value="InterPro"/>
</dbReference>
<dbReference type="OrthoDB" id="9799608at2"/>
<dbReference type="SUPFAM" id="SSF54909">
    <property type="entry name" value="Dimeric alpha+beta barrel"/>
    <property type="match status" value="1"/>
</dbReference>
<sequence length="106" mass="12032">MQRVCFLLKVRQGRIDEYRERHAAVWPGMLEALSAAGWHNYSLFLREDGLLVGYLETEDFAGAQAAMAATDINARWQAEMGEFFEALDGDRPDRAMKPLAEVFHLA</sequence>
<dbReference type="STRING" id="285458.BGM19_05400"/>
<accession>A0A1E5PFK7</accession>
<dbReference type="AlphaFoldDB" id="A0A1E5PFK7"/>
<comment type="caution">
    <text evidence="1">The sequence shown here is derived from an EMBL/GenBank/DDBJ whole genome shotgun (WGS) entry which is preliminary data.</text>
</comment>
<dbReference type="Pfam" id="PF05336">
    <property type="entry name" value="rhaM"/>
    <property type="match status" value="1"/>
</dbReference>
<keyword evidence="2" id="KW-1185">Reference proteome</keyword>
<dbReference type="PANTHER" id="PTHR34389:SF2">
    <property type="entry name" value="L-RHAMNOSE MUTAROTASE"/>
    <property type="match status" value="1"/>
</dbReference>
<dbReference type="PANTHER" id="PTHR34389">
    <property type="entry name" value="L-RHAMNOSE MUTAROTASE"/>
    <property type="match status" value="1"/>
</dbReference>
<organism evidence="1 2">
    <name type="scientific">Streptomyces agglomeratus</name>
    <dbReference type="NCBI Taxonomy" id="285458"/>
    <lineage>
        <taxon>Bacteria</taxon>
        <taxon>Bacillati</taxon>
        <taxon>Actinomycetota</taxon>
        <taxon>Actinomycetes</taxon>
        <taxon>Kitasatosporales</taxon>
        <taxon>Streptomycetaceae</taxon>
        <taxon>Streptomyces</taxon>
    </lineage>
</organism>
<evidence type="ECO:0000313" key="2">
    <source>
        <dbReference type="Proteomes" id="UP000095759"/>
    </source>
</evidence>
<reference evidence="1 2" key="1">
    <citation type="submission" date="2016-08" db="EMBL/GenBank/DDBJ databases">
        <title>Complete genome sequence of Streptomyces agglomeratus strain 6-3-2, a novel anti-MRSA actinomycete isolated from Wuli of Tebit, China.</title>
        <authorList>
            <person name="Chen X."/>
        </authorList>
    </citation>
    <scope>NUCLEOTIDE SEQUENCE [LARGE SCALE GENOMIC DNA]</scope>
    <source>
        <strain evidence="1 2">6-3-2</strain>
    </source>
</reference>
<dbReference type="RefSeq" id="WP_069775371.1">
    <property type="nucleotide sequence ID" value="NZ_MEHI01000001.1"/>
</dbReference>
<dbReference type="Gene3D" id="3.30.70.100">
    <property type="match status" value="1"/>
</dbReference>
<name>A0A1E5PFK7_9ACTN</name>
<evidence type="ECO:0000313" key="1">
    <source>
        <dbReference type="EMBL" id="OEJ28311.1"/>
    </source>
</evidence>
<dbReference type="GO" id="GO:0019301">
    <property type="term" value="P:rhamnose catabolic process"/>
    <property type="evidence" value="ECO:0007669"/>
    <property type="project" value="TreeGrafter"/>
</dbReference>
<proteinExistence type="predicted"/>
<gene>
    <name evidence="1" type="ORF">AS594_31335</name>
</gene>
<dbReference type="EMBL" id="MEHJ01000001">
    <property type="protein sequence ID" value="OEJ28311.1"/>
    <property type="molecule type" value="Genomic_DNA"/>
</dbReference>
<dbReference type="InterPro" id="IPR008000">
    <property type="entry name" value="Rham/fucose_mutarotase"/>
</dbReference>
<dbReference type="InterPro" id="IPR011008">
    <property type="entry name" value="Dimeric_a/b-barrel"/>
</dbReference>
<dbReference type="Proteomes" id="UP000095759">
    <property type="component" value="Unassembled WGS sequence"/>
</dbReference>